<name>A0ABP8VL74_9HYPH</name>
<gene>
    <name evidence="1" type="ORF">GCM10023262_11530</name>
</gene>
<accession>A0ABP8VL74</accession>
<sequence length="56" mass="6752">MCEVFWRGVKFALCLRRRLREIGGSSTDYYAHRRGGENLQIYNFAYLPFYGRMLLR</sequence>
<dbReference type="Proteomes" id="UP001501699">
    <property type="component" value="Unassembled WGS sequence"/>
</dbReference>
<protein>
    <submittedName>
        <fullName evidence="1">Uncharacterized protein</fullName>
    </submittedName>
</protein>
<comment type="caution">
    <text evidence="1">The sequence shown here is derived from an EMBL/GenBank/DDBJ whole genome shotgun (WGS) entry which is preliminary data.</text>
</comment>
<reference evidence="2" key="1">
    <citation type="journal article" date="2019" name="Int. J. Syst. Evol. Microbiol.">
        <title>The Global Catalogue of Microorganisms (GCM) 10K type strain sequencing project: providing services to taxonomists for standard genome sequencing and annotation.</title>
        <authorList>
            <consortium name="The Broad Institute Genomics Platform"/>
            <consortium name="The Broad Institute Genome Sequencing Center for Infectious Disease"/>
            <person name="Wu L."/>
            <person name="Ma J."/>
        </authorList>
    </citation>
    <scope>NUCLEOTIDE SEQUENCE [LARGE SCALE GENOMIC DNA]</scope>
    <source>
        <strain evidence="2">JCM 17714</strain>
    </source>
</reference>
<evidence type="ECO:0000313" key="1">
    <source>
        <dbReference type="EMBL" id="GAA4664498.1"/>
    </source>
</evidence>
<dbReference type="EMBL" id="BAABJA010000007">
    <property type="protein sequence ID" value="GAA4664498.1"/>
    <property type="molecule type" value="Genomic_DNA"/>
</dbReference>
<organism evidence="1 2">
    <name type="scientific">Bartonella pachyuromydis</name>
    <dbReference type="NCBI Taxonomy" id="931097"/>
    <lineage>
        <taxon>Bacteria</taxon>
        <taxon>Pseudomonadati</taxon>
        <taxon>Pseudomonadota</taxon>
        <taxon>Alphaproteobacteria</taxon>
        <taxon>Hyphomicrobiales</taxon>
        <taxon>Bartonellaceae</taxon>
        <taxon>Bartonella</taxon>
    </lineage>
</organism>
<proteinExistence type="predicted"/>
<evidence type="ECO:0000313" key="2">
    <source>
        <dbReference type="Proteomes" id="UP001501699"/>
    </source>
</evidence>
<keyword evidence="2" id="KW-1185">Reference proteome</keyword>